<reference evidence="2" key="1">
    <citation type="journal article" date="2012" name="Science">
        <title>The Paleozoic origin of enzymatic lignin decomposition reconstructed from 31 fungal genomes.</title>
        <authorList>
            <person name="Floudas D."/>
            <person name="Binder M."/>
            <person name="Riley R."/>
            <person name="Barry K."/>
            <person name="Blanchette R.A."/>
            <person name="Henrissat B."/>
            <person name="Martinez A.T."/>
            <person name="Otillar R."/>
            <person name="Spatafora J.W."/>
            <person name="Yadav J.S."/>
            <person name="Aerts A."/>
            <person name="Benoit I."/>
            <person name="Boyd A."/>
            <person name="Carlson A."/>
            <person name="Copeland A."/>
            <person name="Coutinho P.M."/>
            <person name="de Vries R.P."/>
            <person name="Ferreira P."/>
            <person name="Findley K."/>
            <person name="Foster B."/>
            <person name="Gaskell J."/>
            <person name="Glotzer D."/>
            <person name="Gorecki P."/>
            <person name="Heitman J."/>
            <person name="Hesse C."/>
            <person name="Hori C."/>
            <person name="Igarashi K."/>
            <person name="Jurgens J.A."/>
            <person name="Kallen N."/>
            <person name="Kersten P."/>
            <person name="Kohler A."/>
            <person name="Kuees U."/>
            <person name="Kumar T.K.A."/>
            <person name="Kuo A."/>
            <person name="LaButti K."/>
            <person name="Larrondo L.F."/>
            <person name="Lindquist E."/>
            <person name="Ling A."/>
            <person name="Lombard V."/>
            <person name="Lucas S."/>
            <person name="Lundell T."/>
            <person name="Martin R."/>
            <person name="McLaughlin D.J."/>
            <person name="Morgenstern I."/>
            <person name="Morin E."/>
            <person name="Murat C."/>
            <person name="Nagy L.G."/>
            <person name="Nolan M."/>
            <person name="Ohm R.A."/>
            <person name="Patyshakuliyeva A."/>
            <person name="Rokas A."/>
            <person name="Ruiz-Duenas F.J."/>
            <person name="Sabat G."/>
            <person name="Salamov A."/>
            <person name="Samejima M."/>
            <person name="Schmutz J."/>
            <person name="Slot J.C."/>
            <person name="St John F."/>
            <person name="Stenlid J."/>
            <person name="Sun H."/>
            <person name="Sun S."/>
            <person name="Syed K."/>
            <person name="Tsang A."/>
            <person name="Wiebenga A."/>
            <person name="Young D."/>
            <person name="Pisabarro A."/>
            <person name="Eastwood D.C."/>
            <person name="Martin F."/>
            <person name="Cullen D."/>
            <person name="Grigoriev I.V."/>
            <person name="Hibbett D.S."/>
        </authorList>
    </citation>
    <scope>NUCLEOTIDE SEQUENCE [LARGE SCALE GENOMIC DNA]</scope>
    <source>
        <strain evidence="2">RWD-64-598 SS2</strain>
    </source>
</reference>
<dbReference type="KEGG" id="cput:CONPUDRAFT_78300"/>
<protein>
    <recommendedName>
        <fullName evidence="3">F-box domain-containing protein</fullName>
    </recommendedName>
</protein>
<dbReference type="Gene3D" id="3.80.10.10">
    <property type="entry name" value="Ribonuclease Inhibitor"/>
    <property type="match status" value="1"/>
</dbReference>
<sequence length="568" mass="63999">MSTGVNPLPKALSEKALVPELLEMYLENMTTQTNDGKEILDYCSVKNFGCSGLTRSLHSVAMNVLWRSIDLRPLLSLTRKAIRKENLSGQAWVNAIKGLRRSIRASEYDRVHSYTARVRHLTCTKFPLTHPNFFPIIAMAGGTLFPRLQTITMSSSDQIPNGITSLISPRMDGASLSLNSQDYNIVQVIGRMAPELRSLHVETAEAFPIVKQRGMSTRVILPQKLSKNQNVFPKLLQHSAPHFPNLHFLSIRAPCFTYSPVMALEAVSKFPVLGELHVSLYIPMSPDYVPQPYSCPLPNLSFTFLRTLVITDGNLRGLVTLLDTFGNPLTQLAHFRCKLGECDAGRGEDSQLMAAMANTLSASCLRVLVLEESRLIRQENRPMPVPAFRRLLNLKGLTRLRIAVAADVPLNDTVLCDIGDHMRSLVDLDIERRNYTLEEVEWVTLSGLAYFVGKVQNLQALGLAINGGQKSCTQWSPRRRDKKNALLTTLKVYVAPIDFTLVMLRGLVAIFPNLAYVDVDEARVHGRNVDERTEIRKAKVRWQTMSQFLEEWRRNPKSRPSRWIPDRD</sequence>
<dbReference type="SUPFAM" id="SSF52047">
    <property type="entry name" value="RNI-like"/>
    <property type="match status" value="1"/>
</dbReference>
<dbReference type="EMBL" id="JH711594">
    <property type="protein sequence ID" value="EIW74157.1"/>
    <property type="molecule type" value="Genomic_DNA"/>
</dbReference>
<dbReference type="GeneID" id="19209740"/>
<keyword evidence="2" id="KW-1185">Reference proteome</keyword>
<organism evidence="1 2">
    <name type="scientific">Coniophora puteana (strain RWD-64-598)</name>
    <name type="common">Brown rot fungus</name>
    <dbReference type="NCBI Taxonomy" id="741705"/>
    <lineage>
        <taxon>Eukaryota</taxon>
        <taxon>Fungi</taxon>
        <taxon>Dikarya</taxon>
        <taxon>Basidiomycota</taxon>
        <taxon>Agaricomycotina</taxon>
        <taxon>Agaricomycetes</taxon>
        <taxon>Agaricomycetidae</taxon>
        <taxon>Boletales</taxon>
        <taxon>Coniophorineae</taxon>
        <taxon>Coniophoraceae</taxon>
        <taxon>Coniophora</taxon>
    </lineage>
</organism>
<dbReference type="AlphaFoldDB" id="R7SEJ2"/>
<proteinExistence type="predicted"/>
<gene>
    <name evidence="1" type="ORF">CONPUDRAFT_78300</name>
</gene>
<accession>R7SEJ2</accession>
<evidence type="ECO:0000313" key="2">
    <source>
        <dbReference type="Proteomes" id="UP000053558"/>
    </source>
</evidence>
<dbReference type="RefSeq" id="XP_007775730.1">
    <property type="nucleotide sequence ID" value="XM_007777540.1"/>
</dbReference>
<dbReference type="InterPro" id="IPR032675">
    <property type="entry name" value="LRR_dom_sf"/>
</dbReference>
<name>R7SEJ2_CONPW</name>
<evidence type="ECO:0008006" key="3">
    <source>
        <dbReference type="Google" id="ProtNLM"/>
    </source>
</evidence>
<dbReference type="Proteomes" id="UP000053558">
    <property type="component" value="Unassembled WGS sequence"/>
</dbReference>
<evidence type="ECO:0000313" key="1">
    <source>
        <dbReference type="EMBL" id="EIW74157.1"/>
    </source>
</evidence>